<organism evidence="3 4">
    <name type="scientific">Meripilus lineatus</name>
    <dbReference type="NCBI Taxonomy" id="2056292"/>
    <lineage>
        <taxon>Eukaryota</taxon>
        <taxon>Fungi</taxon>
        <taxon>Dikarya</taxon>
        <taxon>Basidiomycota</taxon>
        <taxon>Agaricomycotina</taxon>
        <taxon>Agaricomycetes</taxon>
        <taxon>Polyporales</taxon>
        <taxon>Meripilaceae</taxon>
        <taxon>Meripilus</taxon>
    </lineage>
</organism>
<gene>
    <name evidence="3" type="ORF">NLI96_g12620</name>
</gene>
<feature type="region of interest" description="Disordered" evidence="2">
    <location>
        <begin position="372"/>
        <end position="391"/>
    </location>
</feature>
<feature type="region of interest" description="Disordered" evidence="2">
    <location>
        <begin position="81"/>
        <end position="113"/>
    </location>
</feature>
<dbReference type="Proteomes" id="UP001212997">
    <property type="component" value="Unassembled WGS sequence"/>
</dbReference>
<feature type="coiled-coil region" evidence="1">
    <location>
        <begin position="222"/>
        <end position="249"/>
    </location>
</feature>
<name>A0AAD5Y9Q3_9APHY</name>
<sequence>MIPIPFSDARLFLPSAPPGKSFLPRSPYKLRKRPLISEDKRVSSKQIKKGTIKKLLKKPQVFVGVCKSVLTKVHKAKNEHPISQSNVDVDPAGDFSAPDEIGVDTSESDSQSGIEDVEVEIGDGNGGGGLVEVEVAAGDISTALSATSEVEVVTEEDAPVPAAVPDVPGIQPSYTEEGSISCIACVLGIGHGVPDGESDDSQVEDTGGDIETGSEVSAPVLDEKEEEVIDEVSEKVNDEEDENVIVQNESSYPRYTQVVAEQASDSSAIVVAPVEYANAGTITDDLSYVSLVPIPSITPSPSPSASPLLDIVPVATVNVPVDTHNEVSTEVRSKTLTALINEAVTRISDVTGLPPSTIIQFAAELYSQGSVPSATQPVTSESPTSVPAPTKVTSEISIQTDDVPEREEEFELIDRVMRGARARKRAALDVGEQMVWFGIEDKILDEKYFLIIQKASIPDVVCTAIHFISKLI</sequence>
<comment type="caution">
    <text evidence="3">The sequence shown here is derived from an EMBL/GenBank/DDBJ whole genome shotgun (WGS) entry which is preliminary data.</text>
</comment>
<evidence type="ECO:0000256" key="1">
    <source>
        <dbReference type="SAM" id="Coils"/>
    </source>
</evidence>
<dbReference type="AlphaFoldDB" id="A0AAD5Y9Q3"/>
<protein>
    <submittedName>
        <fullName evidence="3">Uncharacterized protein</fullName>
    </submittedName>
</protein>
<proteinExistence type="predicted"/>
<evidence type="ECO:0000256" key="2">
    <source>
        <dbReference type="SAM" id="MobiDB-lite"/>
    </source>
</evidence>
<accession>A0AAD5Y9Q3</accession>
<reference evidence="3" key="1">
    <citation type="submission" date="2022-07" db="EMBL/GenBank/DDBJ databases">
        <title>Genome Sequence of Physisporinus lineatus.</title>
        <authorList>
            <person name="Buettner E."/>
        </authorList>
    </citation>
    <scope>NUCLEOTIDE SEQUENCE</scope>
    <source>
        <strain evidence="3">VT162</strain>
    </source>
</reference>
<keyword evidence="1" id="KW-0175">Coiled coil</keyword>
<evidence type="ECO:0000313" key="4">
    <source>
        <dbReference type="Proteomes" id="UP001212997"/>
    </source>
</evidence>
<keyword evidence="4" id="KW-1185">Reference proteome</keyword>
<dbReference type="EMBL" id="JANAWD010001137">
    <property type="protein sequence ID" value="KAJ3474156.1"/>
    <property type="molecule type" value="Genomic_DNA"/>
</dbReference>
<evidence type="ECO:0000313" key="3">
    <source>
        <dbReference type="EMBL" id="KAJ3474156.1"/>
    </source>
</evidence>